<dbReference type="EMBL" id="ML122282">
    <property type="protein sequence ID" value="RPD57303.1"/>
    <property type="molecule type" value="Genomic_DNA"/>
</dbReference>
<evidence type="ECO:0000256" key="1">
    <source>
        <dbReference type="SAM" id="MobiDB-lite"/>
    </source>
</evidence>
<gene>
    <name evidence="2" type="ORF">L227DRAFT_236150</name>
</gene>
<feature type="compositionally biased region" description="Polar residues" evidence="1">
    <location>
        <begin position="1"/>
        <end position="29"/>
    </location>
</feature>
<organism evidence="2 3">
    <name type="scientific">Lentinus tigrinus ALCF2SS1-6</name>
    <dbReference type="NCBI Taxonomy" id="1328759"/>
    <lineage>
        <taxon>Eukaryota</taxon>
        <taxon>Fungi</taxon>
        <taxon>Dikarya</taxon>
        <taxon>Basidiomycota</taxon>
        <taxon>Agaricomycotina</taxon>
        <taxon>Agaricomycetes</taxon>
        <taxon>Polyporales</taxon>
        <taxon>Polyporaceae</taxon>
        <taxon>Lentinus</taxon>
    </lineage>
</organism>
<proteinExistence type="predicted"/>
<evidence type="ECO:0000313" key="3">
    <source>
        <dbReference type="Proteomes" id="UP000313359"/>
    </source>
</evidence>
<feature type="region of interest" description="Disordered" evidence="1">
    <location>
        <begin position="1"/>
        <end position="31"/>
    </location>
</feature>
<accession>A0A5C2S1D5</accession>
<reference evidence="2" key="1">
    <citation type="journal article" date="2018" name="Genome Biol. Evol.">
        <title>Genomics and development of Lentinus tigrinus, a white-rot wood-decaying mushroom with dimorphic fruiting bodies.</title>
        <authorList>
            <person name="Wu B."/>
            <person name="Xu Z."/>
            <person name="Knudson A."/>
            <person name="Carlson A."/>
            <person name="Chen N."/>
            <person name="Kovaka S."/>
            <person name="LaButti K."/>
            <person name="Lipzen A."/>
            <person name="Pennachio C."/>
            <person name="Riley R."/>
            <person name="Schakwitz W."/>
            <person name="Umezawa K."/>
            <person name="Ohm R.A."/>
            <person name="Grigoriev I.V."/>
            <person name="Nagy L.G."/>
            <person name="Gibbons J."/>
            <person name="Hibbett D."/>
        </authorList>
    </citation>
    <scope>NUCLEOTIDE SEQUENCE [LARGE SCALE GENOMIC DNA]</scope>
    <source>
        <strain evidence="2">ALCF2SS1-6</strain>
    </source>
</reference>
<dbReference type="AlphaFoldDB" id="A0A5C2S1D5"/>
<evidence type="ECO:0000313" key="2">
    <source>
        <dbReference type="EMBL" id="RPD57303.1"/>
    </source>
</evidence>
<dbReference type="Proteomes" id="UP000313359">
    <property type="component" value="Unassembled WGS sequence"/>
</dbReference>
<protein>
    <submittedName>
        <fullName evidence="2">Uncharacterized protein</fullName>
    </submittedName>
</protein>
<sequence length="169" mass="17713">MLPGSIPSSPALSPYSESDVSTLPTTHEPSGTPGFCPSVAVAAYSRLMAVRCPEGTGWLVNCCPLSENTPVIPNLEQYMVFTRDTVHDAFDCGPGCRQCPVEMAHYIASNPLESVMSKAATDAQSILELAARCASGCAAPFEPEAAILFADIVAQAPRSLPTGGTPLRN</sequence>
<name>A0A5C2S1D5_9APHY</name>
<keyword evidence="3" id="KW-1185">Reference proteome</keyword>